<feature type="transmembrane region" description="Helical" evidence="1">
    <location>
        <begin position="152"/>
        <end position="172"/>
    </location>
</feature>
<evidence type="ECO:0000256" key="1">
    <source>
        <dbReference type="SAM" id="Phobius"/>
    </source>
</evidence>
<evidence type="ECO:0000313" key="3">
    <source>
        <dbReference type="Proteomes" id="UP000022910"/>
    </source>
</evidence>
<sequence>MSAVKPATATPVIEPSKPLAINMINMPKLGGKGGKILGTLNNVSPQVTGKAVSDTLKTMDKLGVKDNIEEKIKDHDFETPAQIAEEEKKITRRIFRIDLIISYLLFYTALMMQWLTLLGLSNNVGGFFYEFFINSFNFPEYNFSSLTTVGKIAGFSVSLQIIIFVLVNIFVLGKTLTHKNNLTTTSSSQPSNQLGNRFQFIDVLKNKLRTHFTAVRRIDTQFYQIMGILSQILIIIAAIISADDKFSAINKFTDQANNLDPSSFPLSITGGYRKRQEQAETQEMLIVRHAALFTKTITSIAILAIIMTSFMNIITCMADIWEVNKNELIIYKLFKYITRLMVCYPCFGDKLSGADEKIDEKTHEQEDLMLVDKANRKPQSAEKLLIGAQQNVLKNPNMNDLIKVTLDGPTKNDIEKISGEEKFKNGEKKDLNTLVKDGVENILDNDEKEIKVVNSIKNGIDVAEKISDAATSGEGGKPNIKKLATEGVQAVVTATGVDKNPTISQIKTATEIGEKGKLNVEKLVTEGKSDVKK</sequence>
<keyword evidence="1" id="KW-1133">Transmembrane helix</keyword>
<gene>
    <name evidence="2" type="ORF">RirG_082440</name>
</gene>
<feature type="transmembrane region" description="Helical" evidence="1">
    <location>
        <begin position="99"/>
        <end position="120"/>
    </location>
</feature>
<keyword evidence="1" id="KW-0812">Transmembrane</keyword>
<keyword evidence="3" id="KW-1185">Reference proteome</keyword>
<feature type="transmembrane region" description="Helical" evidence="1">
    <location>
        <begin position="297"/>
        <end position="321"/>
    </location>
</feature>
<keyword evidence="1" id="KW-0472">Membrane</keyword>
<evidence type="ECO:0000313" key="2">
    <source>
        <dbReference type="EMBL" id="EXX70999.1"/>
    </source>
</evidence>
<comment type="caution">
    <text evidence="2">The sequence shown here is derived from an EMBL/GenBank/DDBJ whole genome shotgun (WGS) entry which is preliminary data.</text>
</comment>
<dbReference type="AlphaFoldDB" id="A0A015KTP8"/>
<feature type="transmembrane region" description="Helical" evidence="1">
    <location>
        <begin position="222"/>
        <end position="242"/>
    </location>
</feature>
<name>A0A015KTP8_RHIIW</name>
<protein>
    <submittedName>
        <fullName evidence="2">Uncharacterized protein</fullName>
    </submittedName>
</protein>
<reference evidence="2 3" key="1">
    <citation type="submission" date="2014-02" db="EMBL/GenBank/DDBJ databases">
        <title>Single nucleus genome sequencing reveals high similarity among nuclei of an endomycorrhizal fungus.</title>
        <authorList>
            <person name="Lin K."/>
            <person name="Geurts R."/>
            <person name="Zhang Z."/>
            <person name="Limpens E."/>
            <person name="Saunders D.G."/>
            <person name="Mu D."/>
            <person name="Pang E."/>
            <person name="Cao H."/>
            <person name="Cha H."/>
            <person name="Lin T."/>
            <person name="Zhou Q."/>
            <person name="Shang Y."/>
            <person name="Li Y."/>
            <person name="Ivanov S."/>
            <person name="Sharma T."/>
            <person name="Velzen R.V."/>
            <person name="Ruijter N.D."/>
            <person name="Aanen D.K."/>
            <person name="Win J."/>
            <person name="Kamoun S."/>
            <person name="Bisseling T."/>
            <person name="Huang S."/>
        </authorList>
    </citation>
    <scope>NUCLEOTIDE SEQUENCE [LARGE SCALE GENOMIC DNA]</scope>
    <source>
        <strain evidence="3">DAOM197198w</strain>
    </source>
</reference>
<dbReference type="EMBL" id="JEMT01016283">
    <property type="protein sequence ID" value="EXX70999.1"/>
    <property type="molecule type" value="Genomic_DNA"/>
</dbReference>
<dbReference type="HOGENOM" id="CLU_511045_0_0_1"/>
<dbReference type="OrthoDB" id="2408120at2759"/>
<organism evidence="2 3">
    <name type="scientific">Rhizophagus irregularis (strain DAOM 197198w)</name>
    <name type="common">Glomus intraradices</name>
    <dbReference type="NCBI Taxonomy" id="1432141"/>
    <lineage>
        <taxon>Eukaryota</taxon>
        <taxon>Fungi</taxon>
        <taxon>Fungi incertae sedis</taxon>
        <taxon>Mucoromycota</taxon>
        <taxon>Glomeromycotina</taxon>
        <taxon>Glomeromycetes</taxon>
        <taxon>Glomerales</taxon>
        <taxon>Glomeraceae</taxon>
        <taxon>Rhizophagus</taxon>
    </lineage>
</organism>
<dbReference type="Proteomes" id="UP000022910">
    <property type="component" value="Unassembled WGS sequence"/>
</dbReference>
<accession>A0A015KTP8</accession>
<proteinExistence type="predicted"/>